<dbReference type="AlphaFoldDB" id="A0A1H0DUC7"/>
<dbReference type="Proteomes" id="UP000199602">
    <property type="component" value="Unassembled WGS sequence"/>
</dbReference>
<evidence type="ECO:0000259" key="1">
    <source>
        <dbReference type="Pfam" id="PF13588"/>
    </source>
</evidence>
<dbReference type="RefSeq" id="WP_092065225.1">
    <property type="nucleotide sequence ID" value="NZ_FNIN01000006.1"/>
</dbReference>
<dbReference type="STRING" id="206665.SAMN04488516_10611"/>
<proteinExistence type="predicted"/>
<protein>
    <submittedName>
        <fullName evidence="2">Type I restriction enzyme R protein N terminus (HSDR_N)</fullName>
    </submittedName>
</protein>
<accession>A0A1H0DUC7</accession>
<reference evidence="2 3" key="1">
    <citation type="submission" date="2016-10" db="EMBL/GenBank/DDBJ databases">
        <authorList>
            <person name="de Groot N.N."/>
        </authorList>
    </citation>
    <scope>NUCLEOTIDE SEQUENCE [LARGE SCALE GENOMIC DNA]</scope>
    <source>
        <strain evidence="2 3">DSM 15269</strain>
    </source>
</reference>
<dbReference type="OrthoDB" id="5430956at2"/>
<name>A0A1H0DUC7_9BACT</name>
<gene>
    <name evidence="2" type="ORF">SAMN04488516_10611</name>
</gene>
<dbReference type="InterPro" id="IPR029464">
    <property type="entry name" value="HSDR_N"/>
</dbReference>
<dbReference type="EMBL" id="FNIN01000006">
    <property type="protein sequence ID" value="SDN73784.1"/>
    <property type="molecule type" value="Genomic_DNA"/>
</dbReference>
<dbReference type="Pfam" id="PF13588">
    <property type="entry name" value="HSDR_N_2"/>
    <property type="match status" value="1"/>
</dbReference>
<evidence type="ECO:0000313" key="2">
    <source>
        <dbReference type="EMBL" id="SDN73784.1"/>
    </source>
</evidence>
<keyword evidence="3" id="KW-1185">Reference proteome</keyword>
<feature type="domain" description="Type I restriction enzyme R protein N-terminal" evidence="1">
    <location>
        <begin position="25"/>
        <end position="123"/>
    </location>
</feature>
<organism evidence="2 3">
    <name type="scientific">Desulfonauticus submarinus</name>
    <dbReference type="NCBI Taxonomy" id="206665"/>
    <lineage>
        <taxon>Bacteria</taxon>
        <taxon>Pseudomonadati</taxon>
        <taxon>Thermodesulfobacteriota</taxon>
        <taxon>Desulfovibrionia</taxon>
        <taxon>Desulfovibrionales</taxon>
        <taxon>Desulfonauticaceae</taxon>
        <taxon>Desulfonauticus</taxon>
    </lineage>
</organism>
<sequence length="183" mass="20805">MHEVSLNQTIKDYLTGKEIELTTFEDIRQALAKMLVEEKGYPKEYIVPKEQIELILEDEIFPITLDFVVYDEQKNPLLLLAFCFGEIASFVRQYIAVARLHVPFIPLILLTDTKDAYLIQSGDKKVLQRGYFGIPTYQELKELAKKAPSFSLDEKKKKAETCLAHAYFALSGPCCSATGTCDK</sequence>
<evidence type="ECO:0000313" key="3">
    <source>
        <dbReference type="Proteomes" id="UP000199602"/>
    </source>
</evidence>